<dbReference type="Pfam" id="PF02230">
    <property type="entry name" value="Abhydrolase_2"/>
    <property type="match status" value="1"/>
</dbReference>
<dbReference type="GO" id="GO:0030600">
    <property type="term" value="F:feruloyl esterase activity"/>
    <property type="evidence" value="ECO:0007669"/>
    <property type="project" value="InterPro"/>
</dbReference>
<evidence type="ECO:0000256" key="9">
    <source>
        <dbReference type="ARBA" id="ARBA00025250"/>
    </source>
</evidence>
<evidence type="ECO:0000313" key="14">
    <source>
        <dbReference type="Proteomes" id="UP000002139"/>
    </source>
</evidence>
<evidence type="ECO:0000256" key="1">
    <source>
        <dbReference type="ARBA" id="ARBA00004613"/>
    </source>
</evidence>
<keyword evidence="7" id="KW-0119">Carbohydrate metabolism</keyword>
<keyword evidence="5 11" id="KW-0732">Signal</keyword>
<feature type="compositionally biased region" description="Low complexity" evidence="10">
    <location>
        <begin position="113"/>
        <end position="122"/>
    </location>
</feature>
<dbReference type="PANTHER" id="PTHR38050">
    <property type="match status" value="1"/>
</dbReference>
<dbReference type="eggNOG" id="COG3509">
    <property type="taxonomic scope" value="Bacteria"/>
</dbReference>
<feature type="signal peptide" evidence="11">
    <location>
        <begin position="1"/>
        <end position="21"/>
    </location>
</feature>
<dbReference type="PROSITE" id="PS51257">
    <property type="entry name" value="PROKAR_LIPOPROTEIN"/>
    <property type="match status" value="1"/>
</dbReference>
<gene>
    <name evidence="13" type="ordered locus">sce8927</name>
</gene>
<dbReference type="InterPro" id="IPR043595">
    <property type="entry name" value="FaeB/C/D"/>
</dbReference>
<evidence type="ECO:0000256" key="7">
    <source>
        <dbReference type="ARBA" id="ARBA00023277"/>
    </source>
</evidence>
<sequence>MKTLRNFGVIAPGIVALAAFAALGCASQGEATTEASSGGSAGGPAGPGSSASGATGSTSATGGSSANGGSSTTGSSSGTFSGAGGSGGRPDSGETGAGGGAVAGSGSSGAGGEAQSAGCGSATAPKSGRFSVDVGGTTREYILAVPDNYDSKHPYRLIFAWHPRGGSAEQVATGFGGGYYGLQSRANGSAIFVSPEGIDQGWANTGGRDIAFLRAMLDRFRAELCIDESRIFSTGFSYGGMMSYAIGCAMGDEFRAIASMSGALYSGCEDGDSPVAMWGAHGKSDNVVPLENGQSARDVFLERNHCGQQTTPVEPSPCVSYEGCDAGYPVVWCEFDGGHAPQNNSGESIWSFFSKF</sequence>
<dbReference type="STRING" id="448385.sce8927"/>
<dbReference type="RefSeq" id="WP_012241538.1">
    <property type="nucleotide sequence ID" value="NC_010162.1"/>
</dbReference>
<dbReference type="OrthoDB" id="9767239at2"/>
<comment type="subcellular location">
    <subcellularLocation>
        <location evidence="1">Secreted</location>
    </subcellularLocation>
</comment>
<feature type="chain" id="PRO_5002738729" evidence="11">
    <location>
        <begin position="22"/>
        <end position="356"/>
    </location>
</feature>
<dbReference type="KEGG" id="scl:sce8927"/>
<dbReference type="InterPro" id="IPR029058">
    <property type="entry name" value="AB_hydrolase_fold"/>
</dbReference>
<evidence type="ECO:0000256" key="10">
    <source>
        <dbReference type="SAM" id="MobiDB-lite"/>
    </source>
</evidence>
<evidence type="ECO:0000256" key="4">
    <source>
        <dbReference type="ARBA" id="ARBA00022651"/>
    </source>
</evidence>
<reference evidence="13 14" key="1">
    <citation type="journal article" date="2007" name="Nat. Biotechnol.">
        <title>Complete genome sequence of the myxobacterium Sorangium cellulosum.</title>
        <authorList>
            <person name="Schneiker S."/>
            <person name="Perlova O."/>
            <person name="Kaiser O."/>
            <person name="Gerth K."/>
            <person name="Alici A."/>
            <person name="Altmeyer M.O."/>
            <person name="Bartels D."/>
            <person name="Bekel T."/>
            <person name="Beyer S."/>
            <person name="Bode E."/>
            <person name="Bode H.B."/>
            <person name="Bolten C.J."/>
            <person name="Choudhuri J.V."/>
            <person name="Doss S."/>
            <person name="Elnakady Y.A."/>
            <person name="Frank B."/>
            <person name="Gaigalat L."/>
            <person name="Goesmann A."/>
            <person name="Groeger C."/>
            <person name="Gross F."/>
            <person name="Jelsbak L."/>
            <person name="Jelsbak L."/>
            <person name="Kalinowski J."/>
            <person name="Kegler C."/>
            <person name="Knauber T."/>
            <person name="Konietzny S."/>
            <person name="Kopp M."/>
            <person name="Krause L."/>
            <person name="Krug D."/>
            <person name="Linke B."/>
            <person name="Mahmud T."/>
            <person name="Martinez-Arias R."/>
            <person name="McHardy A.C."/>
            <person name="Merai M."/>
            <person name="Meyer F."/>
            <person name="Mormann S."/>
            <person name="Munoz-Dorado J."/>
            <person name="Perez J."/>
            <person name="Pradella S."/>
            <person name="Rachid S."/>
            <person name="Raddatz G."/>
            <person name="Rosenau F."/>
            <person name="Rueckert C."/>
            <person name="Sasse F."/>
            <person name="Scharfe M."/>
            <person name="Schuster S.C."/>
            <person name="Suen G."/>
            <person name="Treuner-Lange A."/>
            <person name="Velicer G.J."/>
            <person name="Vorholter F.-J."/>
            <person name="Weissman K.J."/>
            <person name="Welch R.D."/>
            <person name="Wenzel S.C."/>
            <person name="Whitworth D.E."/>
            <person name="Wilhelm S."/>
            <person name="Wittmann C."/>
            <person name="Bloecker H."/>
            <person name="Puehler A."/>
            <person name="Mueller R."/>
        </authorList>
    </citation>
    <scope>NUCLEOTIDE SEQUENCE [LARGE SCALE GENOMIC DNA]</scope>
    <source>
        <strain evidence="14">So ce56</strain>
    </source>
</reference>
<evidence type="ECO:0000313" key="13">
    <source>
        <dbReference type="EMBL" id="CAN99099.1"/>
    </source>
</evidence>
<proteinExistence type="inferred from homology"/>
<feature type="compositionally biased region" description="Gly residues" evidence="10">
    <location>
        <begin position="81"/>
        <end position="112"/>
    </location>
</feature>
<dbReference type="Gene3D" id="3.40.50.1820">
    <property type="entry name" value="alpha/beta hydrolase"/>
    <property type="match status" value="1"/>
</dbReference>
<dbReference type="HOGENOM" id="CLU_027551_2_0_7"/>
<name>A9G908_SORC5</name>
<feature type="compositionally biased region" description="Low complexity" evidence="10">
    <location>
        <begin position="47"/>
        <end position="80"/>
    </location>
</feature>
<keyword evidence="4" id="KW-0858">Xylan degradation</keyword>
<comment type="similarity">
    <text evidence="2">Belongs to the faeC family.</text>
</comment>
<feature type="domain" description="Phospholipase/carboxylesterase/thioesterase" evidence="12">
    <location>
        <begin position="224"/>
        <end position="305"/>
    </location>
</feature>
<dbReference type="BioCyc" id="SCEL448385:SCE_RS45735-MONOMER"/>
<accession>A9G908</accession>
<protein>
    <submittedName>
        <fullName evidence="13">Esterase</fullName>
    </submittedName>
</protein>
<dbReference type="EMBL" id="AM746676">
    <property type="protein sequence ID" value="CAN99099.1"/>
    <property type="molecule type" value="Genomic_DNA"/>
</dbReference>
<dbReference type="GO" id="GO:0045493">
    <property type="term" value="P:xylan catabolic process"/>
    <property type="evidence" value="ECO:0007669"/>
    <property type="project" value="UniProtKB-KW"/>
</dbReference>
<dbReference type="GO" id="GO:0005576">
    <property type="term" value="C:extracellular region"/>
    <property type="evidence" value="ECO:0007669"/>
    <property type="project" value="UniProtKB-SubCell"/>
</dbReference>
<evidence type="ECO:0000256" key="6">
    <source>
        <dbReference type="ARBA" id="ARBA00022801"/>
    </source>
</evidence>
<dbReference type="PANTHER" id="PTHR38050:SF1">
    <property type="entry name" value="FERULOYL ESTERASE C"/>
    <property type="match status" value="1"/>
</dbReference>
<dbReference type="ESTHER" id="sorc5-a9g908">
    <property type="family name" value="FaeC"/>
</dbReference>
<dbReference type="AlphaFoldDB" id="A9G908"/>
<keyword evidence="14" id="KW-1185">Reference proteome</keyword>
<dbReference type="InterPro" id="IPR003140">
    <property type="entry name" value="PLipase/COase/thioEstase"/>
</dbReference>
<evidence type="ECO:0000256" key="11">
    <source>
        <dbReference type="SAM" id="SignalP"/>
    </source>
</evidence>
<feature type="region of interest" description="Disordered" evidence="10">
    <location>
        <begin position="31"/>
        <end position="129"/>
    </location>
</feature>
<keyword evidence="6" id="KW-0378">Hydrolase</keyword>
<keyword evidence="3" id="KW-0964">Secreted</keyword>
<keyword evidence="8" id="KW-0624">Polysaccharide degradation</keyword>
<evidence type="ECO:0000256" key="8">
    <source>
        <dbReference type="ARBA" id="ARBA00023326"/>
    </source>
</evidence>
<evidence type="ECO:0000259" key="12">
    <source>
        <dbReference type="Pfam" id="PF02230"/>
    </source>
</evidence>
<evidence type="ECO:0000256" key="5">
    <source>
        <dbReference type="ARBA" id="ARBA00022729"/>
    </source>
</evidence>
<dbReference type="SUPFAM" id="SSF53474">
    <property type="entry name" value="alpha/beta-Hydrolases"/>
    <property type="match status" value="1"/>
</dbReference>
<dbReference type="Proteomes" id="UP000002139">
    <property type="component" value="Chromosome"/>
</dbReference>
<evidence type="ECO:0000256" key="3">
    <source>
        <dbReference type="ARBA" id="ARBA00022525"/>
    </source>
</evidence>
<evidence type="ECO:0000256" key="2">
    <source>
        <dbReference type="ARBA" id="ARBA00010278"/>
    </source>
</evidence>
<comment type="function">
    <text evidence="9">Involved in degradation of plant cell walls. Hydrolyzes the feruloyl-arabinose ester bond in arabinoxylans, and the feruloyl-galactose ester bond in pectin. Active against paranitrophenyl-acetate, methyl ferulate and wheat arabinoxylan.</text>
</comment>
<organism evidence="13 14">
    <name type="scientific">Sorangium cellulosum (strain So ce56)</name>
    <name type="common">Polyangium cellulosum (strain So ce56)</name>
    <dbReference type="NCBI Taxonomy" id="448385"/>
    <lineage>
        <taxon>Bacteria</taxon>
        <taxon>Pseudomonadati</taxon>
        <taxon>Myxococcota</taxon>
        <taxon>Polyangia</taxon>
        <taxon>Polyangiales</taxon>
        <taxon>Polyangiaceae</taxon>
        <taxon>Sorangium</taxon>
    </lineage>
</organism>